<protein>
    <submittedName>
        <fullName evidence="2">Uncharacterized protein</fullName>
    </submittedName>
</protein>
<accession>A0AAE1A2X0</accession>
<evidence type="ECO:0000313" key="3">
    <source>
        <dbReference type="Proteomes" id="UP001283361"/>
    </source>
</evidence>
<reference evidence="2" key="1">
    <citation type="journal article" date="2023" name="G3 (Bethesda)">
        <title>A reference genome for the long-term kleptoplast-retaining sea slug Elysia crispata morphotype clarki.</title>
        <authorList>
            <person name="Eastman K.E."/>
            <person name="Pendleton A.L."/>
            <person name="Shaikh M.A."/>
            <person name="Suttiyut T."/>
            <person name="Ogas R."/>
            <person name="Tomko P."/>
            <person name="Gavelis G."/>
            <person name="Widhalm J.R."/>
            <person name="Wisecaver J.H."/>
        </authorList>
    </citation>
    <scope>NUCLEOTIDE SEQUENCE</scope>
    <source>
        <strain evidence="2">ECLA1</strain>
    </source>
</reference>
<name>A0AAE1A2X0_9GAST</name>
<sequence>MRNGLSRQTEKNNDGKNESDMTFTQLSSIISKIRDQLPLCLYSQLLSKHQNIVYEKPLVLTINNEWAEVQRFNLAPAEPAHASQKLDSRRNRQAVSAL</sequence>
<feature type="region of interest" description="Disordered" evidence="1">
    <location>
        <begin position="78"/>
        <end position="98"/>
    </location>
</feature>
<dbReference type="Proteomes" id="UP001283361">
    <property type="component" value="Unassembled WGS sequence"/>
</dbReference>
<keyword evidence="3" id="KW-1185">Reference proteome</keyword>
<feature type="compositionally biased region" description="Basic and acidic residues" evidence="1">
    <location>
        <begin position="8"/>
        <end position="19"/>
    </location>
</feature>
<dbReference type="EMBL" id="JAWDGP010002819">
    <property type="protein sequence ID" value="KAK3779646.1"/>
    <property type="molecule type" value="Genomic_DNA"/>
</dbReference>
<organism evidence="2 3">
    <name type="scientific">Elysia crispata</name>
    <name type="common">lettuce slug</name>
    <dbReference type="NCBI Taxonomy" id="231223"/>
    <lineage>
        <taxon>Eukaryota</taxon>
        <taxon>Metazoa</taxon>
        <taxon>Spiralia</taxon>
        <taxon>Lophotrochozoa</taxon>
        <taxon>Mollusca</taxon>
        <taxon>Gastropoda</taxon>
        <taxon>Heterobranchia</taxon>
        <taxon>Euthyneura</taxon>
        <taxon>Panpulmonata</taxon>
        <taxon>Sacoglossa</taxon>
        <taxon>Placobranchoidea</taxon>
        <taxon>Plakobranchidae</taxon>
        <taxon>Elysia</taxon>
    </lineage>
</organism>
<evidence type="ECO:0000313" key="2">
    <source>
        <dbReference type="EMBL" id="KAK3779646.1"/>
    </source>
</evidence>
<feature type="region of interest" description="Disordered" evidence="1">
    <location>
        <begin position="1"/>
        <end position="21"/>
    </location>
</feature>
<comment type="caution">
    <text evidence="2">The sequence shown here is derived from an EMBL/GenBank/DDBJ whole genome shotgun (WGS) entry which is preliminary data.</text>
</comment>
<dbReference type="AlphaFoldDB" id="A0AAE1A2X0"/>
<evidence type="ECO:0000256" key="1">
    <source>
        <dbReference type="SAM" id="MobiDB-lite"/>
    </source>
</evidence>
<gene>
    <name evidence="2" type="ORF">RRG08_040369</name>
</gene>
<proteinExistence type="predicted"/>